<protein>
    <recommendedName>
        <fullName evidence="2">DUF4283 domain-containing protein</fullName>
    </recommendedName>
</protein>
<reference evidence="3 4" key="1">
    <citation type="submission" date="2024-01" db="EMBL/GenBank/DDBJ databases">
        <title>A telomere-to-telomere, gap-free genome of sweet tea (Lithocarpus litseifolius).</title>
        <authorList>
            <person name="Zhou J."/>
        </authorList>
    </citation>
    <scope>NUCLEOTIDE SEQUENCE [LARGE SCALE GENOMIC DNA]</scope>
    <source>
        <strain evidence="3">Zhou-2022a</strain>
        <tissue evidence="3">Leaf</tissue>
    </source>
</reference>
<dbReference type="AlphaFoldDB" id="A0AAW2CKK0"/>
<accession>A0AAW2CKK0</accession>
<dbReference type="PANTHER" id="PTHR31286">
    <property type="entry name" value="GLYCINE-RICH CELL WALL STRUCTURAL PROTEIN 1.8-LIKE"/>
    <property type="match status" value="1"/>
</dbReference>
<feature type="domain" description="DUF4283" evidence="2">
    <location>
        <begin position="36"/>
        <end position="117"/>
    </location>
</feature>
<dbReference type="Proteomes" id="UP001459277">
    <property type="component" value="Unassembled WGS sequence"/>
</dbReference>
<dbReference type="EMBL" id="JAZDWU010000006">
    <property type="protein sequence ID" value="KAK9998293.1"/>
    <property type="molecule type" value="Genomic_DNA"/>
</dbReference>
<organism evidence="3 4">
    <name type="scientific">Lithocarpus litseifolius</name>
    <dbReference type="NCBI Taxonomy" id="425828"/>
    <lineage>
        <taxon>Eukaryota</taxon>
        <taxon>Viridiplantae</taxon>
        <taxon>Streptophyta</taxon>
        <taxon>Embryophyta</taxon>
        <taxon>Tracheophyta</taxon>
        <taxon>Spermatophyta</taxon>
        <taxon>Magnoliopsida</taxon>
        <taxon>eudicotyledons</taxon>
        <taxon>Gunneridae</taxon>
        <taxon>Pentapetalae</taxon>
        <taxon>rosids</taxon>
        <taxon>fabids</taxon>
        <taxon>Fagales</taxon>
        <taxon>Fagaceae</taxon>
        <taxon>Lithocarpus</taxon>
    </lineage>
</organism>
<dbReference type="Pfam" id="PF14111">
    <property type="entry name" value="DUF4283"/>
    <property type="match status" value="1"/>
</dbReference>
<keyword evidence="4" id="KW-1185">Reference proteome</keyword>
<dbReference type="PANTHER" id="PTHR31286:SF180">
    <property type="entry name" value="OS10G0362600 PROTEIN"/>
    <property type="match status" value="1"/>
</dbReference>
<comment type="caution">
    <text evidence="3">The sequence shown here is derived from an EMBL/GenBank/DDBJ whole genome shotgun (WGS) entry which is preliminary data.</text>
</comment>
<sequence length="211" mass="24648">MGDTQNYNNDDILTNTIFRRGPIIQLDSVSVERNRVLWRHCLVGSLLDRRCFSVRRMQSILNSAWRLRGSIRIVGRQGNYYIIHFEYPTDREYILREGPWSVDGALLVVEQWTPNLVLNRIQLTFFTAGVQCGLIGHCRNQCHMDIADVEELLRDQASRIRSHYPIEFSLDITEVLYTDDIEAFKRHPSRRTTQVRYETDSQSSPTNLSNN</sequence>
<dbReference type="InterPro" id="IPR040256">
    <property type="entry name" value="At4g02000-like"/>
</dbReference>
<evidence type="ECO:0000313" key="3">
    <source>
        <dbReference type="EMBL" id="KAK9998293.1"/>
    </source>
</evidence>
<dbReference type="InterPro" id="IPR025558">
    <property type="entry name" value="DUF4283"/>
</dbReference>
<evidence type="ECO:0000313" key="4">
    <source>
        <dbReference type="Proteomes" id="UP001459277"/>
    </source>
</evidence>
<feature type="region of interest" description="Disordered" evidence="1">
    <location>
        <begin position="192"/>
        <end position="211"/>
    </location>
</feature>
<evidence type="ECO:0000259" key="2">
    <source>
        <dbReference type="Pfam" id="PF14111"/>
    </source>
</evidence>
<evidence type="ECO:0000256" key="1">
    <source>
        <dbReference type="SAM" id="MobiDB-lite"/>
    </source>
</evidence>
<name>A0AAW2CKK0_9ROSI</name>
<gene>
    <name evidence="3" type="ORF">SO802_017896</name>
</gene>
<proteinExistence type="predicted"/>